<dbReference type="EMBL" id="LMVM01000023">
    <property type="protein sequence ID" value="PAV04273.1"/>
    <property type="molecule type" value="Genomic_DNA"/>
</dbReference>
<comment type="caution">
    <text evidence="2">The sequence shown here is derived from an EMBL/GenBank/DDBJ whole genome shotgun (WGS) entry which is preliminary data.</text>
</comment>
<proteinExistence type="predicted"/>
<reference evidence="2 3" key="1">
    <citation type="journal article" date="2017" name="BMC Genomics">
        <title>Genomic analysis of methanogenic archaea reveals a shift towards energy conservation.</title>
        <authorList>
            <person name="Gilmore S.P."/>
            <person name="Henske J.K."/>
            <person name="Sexton J.A."/>
            <person name="Solomon K.V."/>
            <person name="Seppala S."/>
            <person name="Yoo J.I."/>
            <person name="Huyett L.M."/>
            <person name="Pressman A."/>
            <person name="Cogan J.Z."/>
            <person name="Kivenson V."/>
            <person name="Peng X."/>
            <person name="Tan Y."/>
            <person name="Valentine D.L."/>
            <person name="O'Malley M.A."/>
        </authorList>
    </citation>
    <scope>NUCLEOTIDE SEQUENCE [LARGE SCALE GENOMIC DNA]</scope>
    <source>
        <strain evidence="2 3">M.o.H.</strain>
    </source>
</reference>
<feature type="transmembrane region" description="Helical" evidence="1">
    <location>
        <begin position="162"/>
        <end position="184"/>
    </location>
</feature>
<keyword evidence="1" id="KW-1133">Transmembrane helix</keyword>
<feature type="transmembrane region" description="Helical" evidence="1">
    <location>
        <begin position="340"/>
        <end position="363"/>
    </location>
</feature>
<feature type="transmembrane region" description="Helical" evidence="1">
    <location>
        <begin position="114"/>
        <end position="131"/>
    </location>
</feature>
<dbReference type="AlphaFoldDB" id="A0A2A2H4Q9"/>
<accession>A0A2A2H4Q9</accession>
<dbReference type="RefSeq" id="WP_069585327.1">
    <property type="nucleotide sequence ID" value="NZ_LMVM01000023.1"/>
</dbReference>
<feature type="transmembrane region" description="Helical" evidence="1">
    <location>
        <begin position="137"/>
        <end position="155"/>
    </location>
</feature>
<evidence type="ECO:0000256" key="1">
    <source>
        <dbReference type="SAM" id="Phobius"/>
    </source>
</evidence>
<feature type="transmembrane region" description="Helical" evidence="1">
    <location>
        <begin position="279"/>
        <end position="308"/>
    </location>
</feature>
<keyword evidence="1" id="KW-0812">Transmembrane</keyword>
<keyword evidence="1" id="KW-0472">Membrane</keyword>
<feature type="transmembrane region" description="Helical" evidence="1">
    <location>
        <begin position="15"/>
        <end position="37"/>
    </location>
</feature>
<feature type="transmembrane region" description="Helical" evidence="1">
    <location>
        <begin position="74"/>
        <end position="102"/>
    </location>
</feature>
<sequence>MLKTKNFKYFSIKELVFVSTLIIATISCILYMGIIFVNGFAKIMSYDAFFYFNMSYAPFNVTIAPYMYRMLTPFLVYIFPFNHMVGFSLVNLTSLFLTALLFYYYLKKLNFNQIHSFTGVLIFLLSSTVIFSMYDIVLVDFMSFLFFLLAFYALLCKNDKIYLVALILGILNKETILFTLPLYFLLKLEDNNLLESLKCTVKIAVIPVMLFLGIRYYFGFTSYFSLITIKETLLYITQADAFFINPYIAFGTLWIISLYNIPFVKNIFLKKSLYILPFIFMQALIATDVFRVLFIAFPIIIPIGLYLFKIKNVRIIMVFMGLSFFMIWTYLLIIPPNGQLLELIMFPLEILIFSLLIIHYLSINGILKNNHLK</sequence>
<evidence type="ECO:0000313" key="2">
    <source>
        <dbReference type="EMBL" id="PAV04273.1"/>
    </source>
</evidence>
<name>A0A2A2H4Q9_METBR</name>
<dbReference type="PROSITE" id="PS51257">
    <property type="entry name" value="PROKAR_LIPOPROTEIN"/>
    <property type="match status" value="1"/>
</dbReference>
<keyword evidence="3" id="KW-1185">Reference proteome</keyword>
<feature type="transmembrane region" description="Helical" evidence="1">
    <location>
        <begin position="49"/>
        <end position="68"/>
    </location>
</feature>
<feature type="transmembrane region" description="Helical" evidence="1">
    <location>
        <begin position="315"/>
        <end position="334"/>
    </location>
</feature>
<evidence type="ECO:0008006" key="4">
    <source>
        <dbReference type="Google" id="ProtNLM"/>
    </source>
</evidence>
<dbReference type="Proteomes" id="UP000217784">
    <property type="component" value="Unassembled WGS sequence"/>
</dbReference>
<feature type="transmembrane region" description="Helical" evidence="1">
    <location>
        <begin position="204"/>
        <end position="229"/>
    </location>
</feature>
<organism evidence="2 3">
    <name type="scientific">Methanobacterium bryantii</name>
    <dbReference type="NCBI Taxonomy" id="2161"/>
    <lineage>
        <taxon>Archaea</taxon>
        <taxon>Methanobacteriati</taxon>
        <taxon>Methanobacteriota</taxon>
        <taxon>Methanomada group</taxon>
        <taxon>Methanobacteria</taxon>
        <taxon>Methanobacteriales</taxon>
        <taxon>Methanobacteriaceae</taxon>
        <taxon>Methanobacterium</taxon>
    </lineage>
</organism>
<protein>
    <recommendedName>
        <fullName evidence="4">Glycosyltransferase RgtA/B/C/D-like domain-containing protein</fullName>
    </recommendedName>
</protein>
<feature type="transmembrane region" description="Helical" evidence="1">
    <location>
        <begin position="241"/>
        <end position="259"/>
    </location>
</feature>
<evidence type="ECO:0000313" key="3">
    <source>
        <dbReference type="Proteomes" id="UP000217784"/>
    </source>
</evidence>
<gene>
    <name evidence="2" type="ORF">ASJ80_05330</name>
</gene>